<gene>
    <name evidence="5" type="ORF">HXX76_005091</name>
</gene>
<evidence type="ECO:0008006" key="7">
    <source>
        <dbReference type="Google" id="ProtNLM"/>
    </source>
</evidence>
<name>A0A835TGZ2_CHLIN</name>
<dbReference type="GO" id="GO:0016094">
    <property type="term" value="P:polyprenol biosynthetic process"/>
    <property type="evidence" value="ECO:0007669"/>
    <property type="project" value="TreeGrafter"/>
</dbReference>
<feature type="compositionally biased region" description="Gly residues" evidence="3">
    <location>
        <begin position="406"/>
        <end position="419"/>
    </location>
</feature>
<dbReference type="PANTHER" id="PTHR10291">
    <property type="entry name" value="DEHYDRODOLICHYL DIPHOSPHATE SYNTHASE FAMILY MEMBER"/>
    <property type="match status" value="1"/>
</dbReference>
<dbReference type="InterPro" id="IPR001441">
    <property type="entry name" value="UPP_synth-like"/>
</dbReference>
<accession>A0A835TGZ2</accession>
<dbReference type="Proteomes" id="UP000650467">
    <property type="component" value="Unassembled WGS sequence"/>
</dbReference>
<dbReference type="NCBIfam" id="TIGR00055">
    <property type="entry name" value="uppS"/>
    <property type="match status" value="1"/>
</dbReference>
<organism evidence="5 6">
    <name type="scientific">Chlamydomonas incerta</name>
    <dbReference type="NCBI Taxonomy" id="51695"/>
    <lineage>
        <taxon>Eukaryota</taxon>
        <taxon>Viridiplantae</taxon>
        <taxon>Chlorophyta</taxon>
        <taxon>core chlorophytes</taxon>
        <taxon>Chlorophyceae</taxon>
        <taxon>CS clade</taxon>
        <taxon>Chlamydomonadales</taxon>
        <taxon>Chlamydomonadaceae</taxon>
        <taxon>Chlamydomonas</taxon>
    </lineage>
</organism>
<dbReference type="PANTHER" id="PTHR10291:SF43">
    <property type="entry name" value="DEHYDRODOLICHYL DIPHOSPHATE SYNTHASE COMPLEX SUBUNIT DHDDS"/>
    <property type="match status" value="1"/>
</dbReference>
<dbReference type="InterPro" id="IPR018520">
    <property type="entry name" value="UPP_synth-like_CS"/>
</dbReference>
<feature type="compositionally biased region" description="Polar residues" evidence="3">
    <location>
        <begin position="367"/>
        <end position="377"/>
    </location>
</feature>
<protein>
    <recommendedName>
        <fullName evidence="7">Alkyl transferase</fullName>
    </recommendedName>
</protein>
<keyword evidence="4" id="KW-0732">Signal</keyword>
<dbReference type="Gene3D" id="3.40.1180.10">
    <property type="entry name" value="Decaprenyl diphosphate synthase-like"/>
    <property type="match status" value="1"/>
</dbReference>
<feature type="chain" id="PRO_5032934726" description="Alkyl transferase" evidence="4">
    <location>
        <begin position="40"/>
        <end position="447"/>
    </location>
</feature>
<feature type="signal peptide" evidence="4">
    <location>
        <begin position="1"/>
        <end position="39"/>
    </location>
</feature>
<dbReference type="SUPFAM" id="SSF64005">
    <property type="entry name" value="Undecaprenyl diphosphate synthase"/>
    <property type="match status" value="1"/>
</dbReference>
<sequence>MARAAPGLLNACARAAVTWLRRALLFLLYLTGHVPEHVAFVMDGNRRYAERQHVDKATGHTHGYGKMVEVIHWCMELGVRHVSVYAFSIDNFRRSAEEVTALMRLAEDKYGELARDNGLAEREGIRMHIVGDLTLPPPSVQGAAARLMRNTAALQRQRATLNVCFSYTASEESVAAVAELQAAVRQGLLQPGDVTPAALHGALRTRHDCPPVDLLVRTSGETRLSDFLLWQAAHAHLCYLPTLWPDLSVLDFARCVLSYQRQRPLQEALRQKAAAAVAAAAAAAPTAGAAAESAAGAGAGPAAGAACVAATSSEPSAATEATACGQGAACAEEAAAAGPSGVQTGLPRRGGGLRWRGGSSASAGSCPPQQAPGSNSDGAPGPSSPRRSSCRGCQARSSSVPSAGAVSGGRGSGCSGGASEGPQWRLARFFDRLEKARLAWIASHVEL</sequence>
<feature type="compositionally biased region" description="Low complexity" evidence="3">
    <location>
        <begin position="356"/>
        <end position="365"/>
    </location>
</feature>
<feature type="compositionally biased region" description="Low complexity" evidence="3">
    <location>
        <begin position="380"/>
        <end position="405"/>
    </location>
</feature>
<reference evidence="5" key="1">
    <citation type="journal article" date="2020" name="bioRxiv">
        <title>Comparative genomics of Chlamydomonas.</title>
        <authorList>
            <person name="Craig R.J."/>
            <person name="Hasan A.R."/>
            <person name="Ness R.W."/>
            <person name="Keightley P.D."/>
        </authorList>
    </citation>
    <scope>NUCLEOTIDE SEQUENCE</scope>
    <source>
        <strain evidence="5">SAG 7.73</strain>
    </source>
</reference>
<evidence type="ECO:0000256" key="1">
    <source>
        <dbReference type="ARBA" id="ARBA00005432"/>
    </source>
</evidence>
<evidence type="ECO:0000256" key="2">
    <source>
        <dbReference type="ARBA" id="ARBA00022679"/>
    </source>
</evidence>
<dbReference type="InterPro" id="IPR036424">
    <property type="entry name" value="UPP_synth-like_sf"/>
</dbReference>
<proteinExistence type="inferred from homology"/>
<dbReference type="HAMAP" id="MF_01139">
    <property type="entry name" value="ISPT"/>
    <property type="match status" value="1"/>
</dbReference>
<evidence type="ECO:0000313" key="5">
    <source>
        <dbReference type="EMBL" id="KAG2438540.1"/>
    </source>
</evidence>
<dbReference type="OrthoDB" id="4173905at2759"/>
<comment type="caution">
    <text evidence="5">The sequence shown here is derived from an EMBL/GenBank/DDBJ whole genome shotgun (WGS) entry which is preliminary data.</text>
</comment>
<dbReference type="EMBL" id="JAEHOC010000009">
    <property type="protein sequence ID" value="KAG2438540.1"/>
    <property type="molecule type" value="Genomic_DNA"/>
</dbReference>
<evidence type="ECO:0000313" key="6">
    <source>
        <dbReference type="Proteomes" id="UP000650467"/>
    </source>
</evidence>
<comment type="similarity">
    <text evidence="1">Belongs to the UPP synthase family.</text>
</comment>
<dbReference type="GO" id="GO:0005783">
    <property type="term" value="C:endoplasmic reticulum"/>
    <property type="evidence" value="ECO:0007669"/>
    <property type="project" value="TreeGrafter"/>
</dbReference>
<evidence type="ECO:0000256" key="3">
    <source>
        <dbReference type="SAM" id="MobiDB-lite"/>
    </source>
</evidence>
<dbReference type="CDD" id="cd00475">
    <property type="entry name" value="Cis_IPPS"/>
    <property type="match status" value="1"/>
</dbReference>
<dbReference type="PROSITE" id="PS01066">
    <property type="entry name" value="UPP_SYNTHASE"/>
    <property type="match status" value="1"/>
</dbReference>
<evidence type="ECO:0000256" key="4">
    <source>
        <dbReference type="SAM" id="SignalP"/>
    </source>
</evidence>
<dbReference type="GO" id="GO:0045547">
    <property type="term" value="F:ditrans,polycis-polyprenyl diphosphate synthase [(2E,6E)-farnesyl diphosphate specific] activity"/>
    <property type="evidence" value="ECO:0007669"/>
    <property type="project" value="TreeGrafter"/>
</dbReference>
<dbReference type="Pfam" id="PF01255">
    <property type="entry name" value="Prenyltransf"/>
    <property type="match status" value="1"/>
</dbReference>
<dbReference type="AlphaFoldDB" id="A0A835TGZ2"/>
<feature type="region of interest" description="Disordered" evidence="3">
    <location>
        <begin position="336"/>
        <end position="420"/>
    </location>
</feature>
<keyword evidence="2" id="KW-0808">Transferase</keyword>
<keyword evidence="6" id="KW-1185">Reference proteome</keyword>